<name>Q97MM3_CLOAB</name>
<evidence type="ECO:0000256" key="1">
    <source>
        <dbReference type="SAM" id="Phobius"/>
    </source>
</evidence>
<gene>
    <name evidence="2" type="ordered locus">CA_C0172</name>
</gene>
<dbReference type="RefSeq" id="WP_010963497.1">
    <property type="nucleotide sequence ID" value="NC_003030.1"/>
</dbReference>
<sequence length="59" mass="6404">MSITLLTGIGEIFLGILLNVFIGKIVKIVFKKDGTLPRVPVRFIGITLILNGVGNMVHL</sequence>
<organism evidence="2 3">
    <name type="scientific">Clostridium acetobutylicum (strain ATCC 824 / DSM 792 / JCM 1419 / IAM 19013 / LMG 5710 / NBRC 13948 / NRRL B-527 / VKM B-1787 / 2291 / W)</name>
    <dbReference type="NCBI Taxonomy" id="272562"/>
    <lineage>
        <taxon>Bacteria</taxon>
        <taxon>Bacillati</taxon>
        <taxon>Bacillota</taxon>
        <taxon>Clostridia</taxon>
        <taxon>Eubacteriales</taxon>
        <taxon>Clostridiaceae</taxon>
        <taxon>Clostridium</taxon>
    </lineage>
</organism>
<keyword evidence="3" id="KW-1185">Reference proteome</keyword>
<keyword evidence="1" id="KW-1133">Transmembrane helix</keyword>
<dbReference type="PATRIC" id="fig|272562.8.peg.357"/>
<proteinExistence type="predicted"/>
<evidence type="ECO:0000313" key="3">
    <source>
        <dbReference type="Proteomes" id="UP000000814"/>
    </source>
</evidence>
<evidence type="ECO:0000313" key="2">
    <source>
        <dbReference type="EMBL" id="AAK78155.1"/>
    </source>
</evidence>
<dbReference type="HOGENOM" id="CLU_210098_0_0_9"/>
<keyword evidence="1" id="KW-0472">Membrane</keyword>
<dbReference type="EMBL" id="AE001437">
    <property type="protein sequence ID" value="AAK78155.1"/>
    <property type="molecule type" value="Genomic_DNA"/>
</dbReference>
<dbReference type="GeneID" id="44996664"/>
<keyword evidence="1" id="KW-0812">Transmembrane</keyword>
<reference evidence="2 3" key="1">
    <citation type="journal article" date="2001" name="J. Bacteriol.">
        <title>Genome sequence and comparative analysis of the solvent-producing bacterium Clostridium acetobutylicum.</title>
        <authorList>
            <person name="Nolling J."/>
            <person name="Breton G."/>
            <person name="Omelchenko M.V."/>
            <person name="Makarova K.S."/>
            <person name="Zeng Q."/>
            <person name="Gibson R."/>
            <person name="Lee H.M."/>
            <person name="Dubois J."/>
            <person name="Qiu D."/>
            <person name="Hitti J."/>
            <person name="Wolf Y.I."/>
            <person name="Tatusov R.L."/>
            <person name="Sabathe F."/>
            <person name="Doucette-Stamm L."/>
            <person name="Soucaille P."/>
            <person name="Daly M.J."/>
            <person name="Bennett G.N."/>
            <person name="Koonin E.V."/>
            <person name="Smith D.R."/>
        </authorList>
    </citation>
    <scope>NUCLEOTIDE SEQUENCE [LARGE SCALE GENOMIC DNA]</scope>
    <source>
        <strain evidence="3">ATCC 824 / DSM 792 / JCM 1419 / LMG 5710 / VKM B-1787</strain>
    </source>
</reference>
<dbReference type="STRING" id="272562.CA_C0172"/>
<feature type="transmembrane region" description="Helical" evidence="1">
    <location>
        <begin position="39"/>
        <end position="57"/>
    </location>
</feature>
<dbReference type="KEGG" id="cac:CA_C0172"/>
<dbReference type="AlphaFoldDB" id="Q97MM3"/>
<feature type="transmembrane region" description="Helical" evidence="1">
    <location>
        <begin position="12"/>
        <end position="30"/>
    </location>
</feature>
<dbReference type="PIR" id="H96920">
    <property type="entry name" value="H96920"/>
</dbReference>
<dbReference type="Proteomes" id="UP000000814">
    <property type="component" value="Chromosome"/>
</dbReference>
<protein>
    <submittedName>
        <fullName evidence="2">Predicted membrane protein</fullName>
    </submittedName>
</protein>
<accession>Q97MM3</accession>